<keyword evidence="6 7" id="KW-0511">Multifunctional enzyme</keyword>
<comment type="catalytic activity">
    <reaction evidence="7">
        <text>[protein-PII]-L-tyrosine + UTP = [protein-PII]-uridylyl-L-tyrosine + diphosphate</text>
        <dbReference type="Rhea" id="RHEA:13673"/>
        <dbReference type="Rhea" id="RHEA-COMP:12147"/>
        <dbReference type="Rhea" id="RHEA-COMP:12148"/>
        <dbReference type="ChEBI" id="CHEBI:33019"/>
        <dbReference type="ChEBI" id="CHEBI:46398"/>
        <dbReference type="ChEBI" id="CHEBI:46858"/>
        <dbReference type="ChEBI" id="CHEBI:90602"/>
        <dbReference type="EC" id="2.7.7.59"/>
    </reaction>
</comment>
<dbReference type="InterPro" id="IPR045865">
    <property type="entry name" value="ACT-like_dom_sf"/>
</dbReference>
<evidence type="ECO:0000259" key="9">
    <source>
        <dbReference type="PROSITE" id="PS51831"/>
    </source>
</evidence>
<dbReference type="InterPro" id="IPR002934">
    <property type="entry name" value="Polymerase_NTP_transf_dom"/>
</dbReference>
<dbReference type="PANTHER" id="PTHR47320">
    <property type="entry name" value="BIFUNCTIONAL URIDYLYLTRANSFERASE/URIDYLYL-REMOVING ENZYME"/>
    <property type="match status" value="1"/>
</dbReference>
<evidence type="ECO:0000313" key="11">
    <source>
        <dbReference type="Proteomes" id="UP001230253"/>
    </source>
</evidence>
<keyword evidence="4 7" id="KW-0378">Hydrolase</keyword>
<comment type="catalytic activity">
    <reaction evidence="7">
        <text>[protein-PII]-uridylyl-L-tyrosine + H2O = [protein-PII]-L-tyrosine + UMP + H(+)</text>
        <dbReference type="Rhea" id="RHEA:48600"/>
        <dbReference type="Rhea" id="RHEA-COMP:12147"/>
        <dbReference type="Rhea" id="RHEA-COMP:12148"/>
        <dbReference type="ChEBI" id="CHEBI:15377"/>
        <dbReference type="ChEBI" id="CHEBI:15378"/>
        <dbReference type="ChEBI" id="CHEBI:46858"/>
        <dbReference type="ChEBI" id="CHEBI:57865"/>
        <dbReference type="ChEBI" id="CHEBI:90602"/>
    </reaction>
</comment>
<comment type="cofactor">
    <cofactor evidence="7">
        <name>Mg(2+)</name>
        <dbReference type="ChEBI" id="CHEBI:18420"/>
    </cofactor>
</comment>
<dbReference type="PROSITE" id="PS51671">
    <property type="entry name" value="ACT"/>
    <property type="match status" value="2"/>
</dbReference>
<evidence type="ECO:0000256" key="5">
    <source>
        <dbReference type="ARBA" id="ARBA00022842"/>
    </source>
</evidence>
<feature type="domain" description="ACT" evidence="8">
    <location>
        <begin position="857"/>
        <end position="938"/>
    </location>
</feature>
<accession>A0ABU0C4C1</accession>
<dbReference type="InterPro" id="IPR010043">
    <property type="entry name" value="UTase/UR"/>
</dbReference>
<dbReference type="CDD" id="cd00077">
    <property type="entry name" value="HDc"/>
    <property type="match status" value="1"/>
</dbReference>
<evidence type="ECO:0000259" key="8">
    <source>
        <dbReference type="PROSITE" id="PS51671"/>
    </source>
</evidence>
<dbReference type="RefSeq" id="WP_307153564.1">
    <property type="nucleotide sequence ID" value="NZ_JAUSUK010000001.1"/>
</dbReference>
<keyword evidence="5 7" id="KW-0460">Magnesium</keyword>
<dbReference type="InterPro" id="IPR013546">
    <property type="entry name" value="PII_UdlTrfase/GS_AdlTrfase"/>
</dbReference>
<evidence type="ECO:0000313" key="10">
    <source>
        <dbReference type="EMBL" id="MDQ0325364.1"/>
    </source>
</evidence>
<dbReference type="Gene3D" id="1.10.3090.10">
    <property type="entry name" value="cca-adding enzyme, domain 2"/>
    <property type="match status" value="1"/>
</dbReference>
<keyword evidence="11" id="KW-1185">Reference proteome</keyword>
<keyword evidence="1 7" id="KW-0808">Transferase</keyword>
<evidence type="ECO:0000256" key="6">
    <source>
        <dbReference type="ARBA" id="ARBA00023268"/>
    </source>
</evidence>
<dbReference type="SMART" id="SM00471">
    <property type="entry name" value="HDc"/>
    <property type="match status" value="1"/>
</dbReference>
<comment type="domain">
    <text evidence="7">Has four distinct domains: an N-terminal nucleotidyltransferase (NT) domain responsible for UTase activity, a central HD domain that encodes UR activity, and two C-terminal ACT domains that seem to have a role in glutamine sensing.</text>
</comment>
<comment type="caution">
    <text evidence="10">The sequence shown here is derived from an EMBL/GenBank/DDBJ whole genome shotgun (WGS) entry which is preliminary data.</text>
</comment>
<dbReference type="Pfam" id="PF01966">
    <property type="entry name" value="HD"/>
    <property type="match status" value="1"/>
</dbReference>
<reference evidence="10 11" key="1">
    <citation type="submission" date="2023-07" db="EMBL/GenBank/DDBJ databases">
        <title>Genomic Encyclopedia of Type Strains, Phase IV (KMG-IV): sequencing the most valuable type-strain genomes for metagenomic binning, comparative biology and taxonomic classification.</title>
        <authorList>
            <person name="Goeker M."/>
        </authorList>
    </citation>
    <scope>NUCLEOTIDE SEQUENCE [LARGE SCALE GENOMIC DNA]</scope>
    <source>
        <strain evidence="10 11">DSM 11549</strain>
    </source>
</reference>
<dbReference type="InterPro" id="IPR043519">
    <property type="entry name" value="NT_sf"/>
</dbReference>
<comment type="activity regulation">
    <text evidence="7">Uridylyltransferase (UTase) activity is inhibited by glutamine, while glutamine activates uridylyl-removing (UR) activity.</text>
</comment>
<proteinExistence type="inferred from homology"/>
<protein>
    <recommendedName>
        <fullName evidence="7">Bifunctional uridylyltransferase/uridylyl-removing enzyme</fullName>
        <shortName evidence="7">UTase/UR</shortName>
    </recommendedName>
    <alternativeName>
        <fullName evidence="7">Bifunctional [protein-PII] modification enzyme</fullName>
    </alternativeName>
    <alternativeName>
        <fullName evidence="7">Bifunctional nitrogen sensor protein</fullName>
    </alternativeName>
    <domain>
        <recommendedName>
            <fullName evidence="7">[Protein-PII] uridylyltransferase</fullName>
            <shortName evidence="7">PII uridylyltransferase</shortName>
            <shortName evidence="7">UTase</shortName>
            <ecNumber evidence="7">2.7.7.59</ecNumber>
        </recommendedName>
    </domain>
    <domain>
        <recommendedName>
            <fullName evidence="7">[Protein-PII]-UMP uridylyl-removing enzyme</fullName>
            <shortName evidence="7">UR</shortName>
            <ecNumber evidence="7">3.1.4.-</ecNumber>
        </recommendedName>
    </domain>
</protein>
<dbReference type="InterPro" id="IPR003607">
    <property type="entry name" value="HD/PDEase_dom"/>
</dbReference>
<dbReference type="Pfam" id="PF24931">
    <property type="entry name" value="ACT_ACR9_3rd"/>
    <property type="match status" value="1"/>
</dbReference>
<dbReference type="Proteomes" id="UP001230253">
    <property type="component" value="Unassembled WGS sequence"/>
</dbReference>
<comment type="function">
    <text evidence="7">Modifies, by uridylylation and deuridylylation, the PII regulatory proteins (GlnB and homologs), in response to the nitrogen status of the cell that GlnD senses through the glutamine level. Under low glutamine levels, catalyzes the conversion of the PII proteins and UTP to PII-UMP and PPi, while under higher glutamine levels, GlnD hydrolyzes PII-UMP to PII and UMP (deuridylylation). Thus, controls uridylylation state and activity of the PII proteins, and plays an important role in the regulation of nitrogen metabolism.</text>
</comment>
<dbReference type="CDD" id="cd04899">
    <property type="entry name" value="ACT_ACR-UUR-like_2"/>
    <property type="match status" value="1"/>
</dbReference>
<dbReference type="Pfam" id="PF01909">
    <property type="entry name" value="NTP_transf_2"/>
    <property type="match status" value="1"/>
</dbReference>
<dbReference type="CDD" id="cd05401">
    <property type="entry name" value="NT_GlnE_GlnD_like"/>
    <property type="match status" value="1"/>
</dbReference>
<gene>
    <name evidence="7" type="primary">glnD</name>
    <name evidence="10" type="ORF">J2R99_001213</name>
</gene>
<dbReference type="Pfam" id="PF08335">
    <property type="entry name" value="GlnD_UR_UTase"/>
    <property type="match status" value="1"/>
</dbReference>
<feature type="domain" description="ACT" evidence="8">
    <location>
        <begin position="746"/>
        <end position="825"/>
    </location>
</feature>
<dbReference type="Gene3D" id="3.30.460.10">
    <property type="entry name" value="Beta Polymerase, domain 2"/>
    <property type="match status" value="1"/>
</dbReference>
<evidence type="ECO:0000256" key="2">
    <source>
        <dbReference type="ARBA" id="ARBA00022695"/>
    </source>
</evidence>
<evidence type="ECO:0000256" key="1">
    <source>
        <dbReference type="ARBA" id="ARBA00022679"/>
    </source>
</evidence>
<dbReference type="EC" id="3.1.4.-" evidence="7"/>
<dbReference type="EC" id="2.7.7.59" evidence="7"/>
<dbReference type="PANTHER" id="PTHR47320:SF1">
    <property type="entry name" value="BIFUNCTIONAL URIDYLYLTRANSFERASE_URIDYLYL-REMOVING ENZYME"/>
    <property type="match status" value="1"/>
</dbReference>
<feature type="domain" description="HD" evidence="9">
    <location>
        <begin position="506"/>
        <end position="628"/>
    </location>
</feature>
<dbReference type="InterPro" id="IPR002912">
    <property type="entry name" value="ACT_dom"/>
</dbReference>
<dbReference type="SUPFAM" id="SSF55021">
    <property type="entry name" value="ACT-like"/>
    <property type="match status" value="2"/>
</dbReference>
<dbReference type="PIRSF" id="PIRSF006288">
    <property type="entry name" value="PII_uridyltransf"/>
    <property type="match status" value="1"/>
</dbReference>
<dbReference type="SUPFAM" id="SSF81301">
    <property type="entry name" value="Nucleotidyltransferase"/>
    <property type="match status" value="1"/>
</dbReference>
<sequence>MSVTETELRSAIDLDFSRYADLPIDPERLAEVFRAPLSEGDPARSEARAQLLAGLKAVLGEARAKVREDLESDGKGVRAAQRLSTFFDAMIVALVDFGGLVYPASNPSSAERLTVAAVGGYGRGTLAPGSDIDLLFLFPYKSTAWSESVTEFVLYMLWDLGLKVGHGTRTVTESIRMAKQDMTVRTALLEARFLCGEDSLFKDLQERFNKEVVAGTAPEFIASKLAERDSRHSRIGTSRYLVEPHVKEGKGGQRDLQTLYWIGKYVYQTHAGGEALVEAGLLSRAENRLFRKCDDFLWAVRCHLHFITGRAEERLSFDLQPELARRLGYTRHPGLKAVERFMKHYFLVAKDVGDLTRIVCAALEERQQKKEARLNRLLRTFKVRRQEAAFLGDFYVENNRLRERDEGVFTRDPVNLIRVFHYAAEGSHAFHPDTVRLITKSLRLIGPDLQKDPEANRLFLSILCSGENTEVVLRQMNETGVLGKFLPEFGRIVAMMQFNMYHHFTVDEHLIRTIGTLAALESGRLSEDLPLCTDFMSEMPDKTVLYVALLLHDIAKGRVEDHSIAGARIARKVGPRLGLSAQQTETVAWLVEQHLTMSMTAQSRDLADRRTIMDFAKVVQTTERLKLLLIVTVCDIRAVGPGVWNGWKGQLLRTLYNETELILTGGHSKIARNERIARARAELSANLSDWPQEERERLLELHYPAYWLRTALEDQVRHAEFIRRTGGGDRPFAHEVTVRDFEAVTEISILTPDHPRLLALMAGACSATGANIVDAQIFTTTDGRALDTIVVSRAFEAEADERRRAERVAALIEQALAGHVHLPDMLAKRREGPAKQDAFTIEPDVKIDNSLSDRFTVIEIACLDRIGLLYDLTRVIADLSLDIASAHIATFGERAVDTFYVTDLLGQKITAQARQKRIRRELVAIIEGAAAEAAALAAS</sequence>
<keyword evidence="3" id="KW-0677">Repeat</keyword>
<evidence type="ECO:0000256" key="3">
    <source>
        <dbReference type="ARBA" id="ARBA00022737"/>
    </source>
</evidence>
<dbReference type="CDD" id="cd04900">
    <property type="entry name" value="ACT_UUR-like_1"/>
    <property type="match status" value="1"/>
</dbReference>
<name>A0ABU0C4C1_9BRAD</name>
<comment type="caution">
    <text evidence="7">Lacks conserved residue(s) required for the propagation of feature annotation.</text>
</comment>
<feature type="region of interest" description="Uridylyltransferase" evidence="7">
    <location>
        <begin position="1"/>
        <end position="389"/>
    </location>
</feature>
<dbReference type="PROSITE" id="PS51831">
    <property type="entry name" value="HD"/>
    <property type="match status" value="1"/>
</dbReference>
<keyword evidence="2 7" id="KW-0548">Nucleotidyltransferase</keyword>
<dbReference type="NCBIfam" id="TIGR01693">
    <property type="entry name" value="UTase_glnD"/>
    <property type="match status" value="1"/>
</dbReference>
<evidence type="ECO:0000256" key="7">
    <source>
        <dbReference type="HAMAP-Rule" id="MF_00277"/>
    </source>
</evidence>
<evidence type="ECO:0000256" key="4">
    <source>
        <dbReference type="ARBA" id="ARBA00022801"/>
    </source>
</evidence>
<dbReference type="InterPro" id="IPR006674">
    <property type="entry name" value="HD_domain"/>
</dbReference>
<dbReference type="EMBL" id="JAUSUK010000001">
    <property type="protein sequence ID" value="MDQ0325364.1"/>
    <property type="molecule type" value="Genomic_DNA"/>
</dbReference>
<dbReference type="SUPFAM" id="SSF81891">
    <property type="entry name" value="Poly A polymerase C-terminal region-like"/>
    <property type="match status" value="1"/>
</dbReference>
<comment type="similarity">
    <text evidence="7">Belongs to the GlnD family.</text>
</comment>
<dbReference type="HAMAP" id="MF_00277">
    <property type="entry name" value="PII_uridylyl_transf"/>
    <property type="match status" value="1"/>
</dbReference>
<organism evidence="10 11">
    <name type="scientific">Rhodopseudomonas julia</name>
    <dbReference type="NCBI Taxonomy" id="200617"/>
    <lineage>
        <taxon>Bacteria</taxon>
        <taxon>Pseudomonadati</taxon>
        <taxon>Pseudomonadota</taxon>
        <taxon>Alphaproteobacteria</taxon>
        <taxon>Hyphomicrobiales</taxon>
        <taxon>Nitrobacteraceae</taxon>
        <taxon>Rhodopseudomonas</taxon>
    </lineage>
</organism>
<dbReference type="NCBIfam" id="NF003467">
    <property type="entry name" value="PRK05092.1"/>
    <property type="match status" value="1"/>
</dbReference>
<dbReference type="GO" id="GO:0008773">
    <property type="term" value="F:[protein-PII] uridylyltransferase activity"/>
    <property type="evidence" value="ECO:0007669"/>
    <property type="project" value="UniProtKB-EC"/>
</dbReference>
<dbReference type="SUPFAM" id="SSF81593">
    <property type="entry name" value="Nucleotidyltransferase substrate binding subunit/domain"/>
    <property type="match status" value="1"/>
</dbReference>